<dbReference type="EMBL" id="JAACNH010000001">
    <property type="protein sequence ID" value="KAG8454871.1"/>
    <property type="molecule type" value="Genomic_DNA"/>
</dbReference>
<dbReference type="OrthoDB" id="289416at2759"/>
<evidence type="ECO:0000256" key="1">
    <source>
        <dbReference type="SAM" id="Coils"/>
    </source>
</evidence>
<comment type="caution">
    <text evidence="2">The sequence shown here is derived from an EMBL/GenBank/DDBJ whole genome shotgun (WGS) entry which is preliminary data.</text>
</comment>
<dbReference type="PANTHER" id="PTHR33820:SF5">
    <property type="entry name" value="COILED-COIL DOMAIN-CONTAINING PROTEIN 17-LIKE"/>
    <property type="match status" value="1"/>
</dbReference>
<evidence type="ECO:0000313" key="2">
    <source>
        <dbReference type="EMBL" id="KAG8454871.1"/>
    </source>
</evidence>
<evidence type="ECO:0000313" key="3">
    <source>
        <dbReference type="Proteomes" id="UP000812440"/>
    </source>
</evidence>
<dbReference type="InterPro" id="IPR038800">
    <property type="entry name" value="CCDC17"/>
</dbReference>
<sequence>MTQNKILEKQRDDIVQRLNEITAQGRNTGYLETMVKQLSAKEQKNELLLATMKQQIDLLHTESVKRRIQSQQSETPSSQKPVKVQPILQQTYIPFYGNGSLASEISALRLTYIQSGGNDQMILAHLQDLLTEAQLVEQREKRIRTLRKKNKNNPGSAKWQLNEKIITLEMENRQLEDHIFKLQHYRQRNIKLPKTSNGVMEKGLQLPRFMKEHTHKNVKALNAELEVLKQEFEIQRLKKRIKTAGIQRANCMSTAFFPVEEQKHQTLNPAKDIMNFTNGLEPAPYDPVTGFVVFYDFLLGLDPSYRVCRLAVSLCSGGLEMGSSSPLPPVYCENASSISYDRKLQNIAMLATKQAVPRVRPSPNISLIIELQASGGYDQYGQEVRRLIPRGWVKIDIFDYQNRVISGQWKVPIRIPPVKPSLTTGALNAVPQLEHAELYLRLVNARDSDIQSAYPIDINNYVFYKYPPLTAAYDFPEDAKFTATLPTNYPPYFYPNMQPSYGNSVDSPPSRSKMITQ</sequence>
<feature type="coiled-coil region" evidence="1">
    <location>
        <begin position="211"/>
        <end position="240"/>
    </location>
</feature>
<accession>A0A8T2KK36</accession>
<reference evidence="2" key="1">
    <citation type="thesis" date="2020" institute="ProQuest LLC" country="789 East Eisenhower Parkway, Ann Arbor, MI, USA">
        <title>Comparative Genomics and Chromosome Evolution.</title>
        <authorList>
            <person name="Mudd A.B."/>
        </authorList>
    </citation>
    <scope>NUCLEOTIDE SEQUENCE</scope>
    <source>
        <strain evidence="2">Female2</strain>
        <tissue evidence="2">Blood</tissue>
    </source>
</reference>
<organism evidence="2 3">
    <name type="scientific">Hymenochirus boettgeri</name>
    <name type="common">Congo dwarf clawed frog</name>
    <dbReference type="NCBI Taxonomy" id="247094"/>
    <lineage>
        <taxon>Eukaryota</taxon>
        <taxon>Metazoa</taxon>
        <taxon>Chordata</taxon>
        <taxon>Craniata</taxon>
        <taxon>Vertebrata</taxon>
        <taxon>Euteleostomi</taxon>
        <taxon>Amphibia</taxon>
        <taxon>Batrachia</taxon>
        <taxon>Anura</taxon>
        <taxon>Pipoidea</taxon>
        <taxon>Pipidae</taxon>
        <taxon>Pipinae</taxon>
        <taxon>Hymenochirus</taxon>
    </lineage>
</organism>
<protein>
    <recommendedName>
        <fullName evidence="4">Coiled-coil domain-containing protein 17</fullName>
    </recommendedName>
</protein>
<keyword evidence="3" id="KW-1185">Reference proteome</keyword>
<name>A0A8T2KK36_9PIPI</name>
<proteinExistence type="predicted"/>
<dbReference type="Proteomes" id="UP000812440">
    <property type="component" value="Chromosome 1"/>
</dbReference>
<dbReference type="AlphaFoldDB" id="A0A8T2KK36"/>
<dbReference type="PANTHER" id="PTHR33820">
    <property type="entry name" value="COILED-COIL DOMAIN-CONTAINING PROTEIN 17"/>
    <property type="match status" value="1"/>
</dbReference>
<gene>
    <name evidence="2" type="ORF">GDO86_001189</name>
</gene>
<evidence type="ECO:0008006" key="4">
    <source>
        <dbReference type="Google" id="ProtNLM"/>
    </source>
</evidence>
<keyword evidence="1" id="KW-0175">Coiled coil</keyword>